<feature type="domain" description="Periplasmic binding protein" evidence="5">
    <location>
        <begin position="36"/>
        <end position="289"/>
    </location>
</feature>
<dbReference type="InterPro" id="IPR025997">
    <property type="entry name" value="SBP_2_dom"/>
</dbReference>
<evidence type="ECO:0000256" key="2">
    <source>
        <dbReference type="ARBA" id="ARBA00007639"/>
    </source>
</evidence>
<evidence type="ECO:0000256" key="4">
    <source>
        <dbReference type="SAM" id="SignalP"/>
    </source>
</evidence>
<comment type="subcellular location">
    <subcellularLocation>
        <location evidence="1">Cell envelope</location>
    </subcellularLocation>
</comment>
<dbReference type="InterPro" id="IPR028082">
    <property type="entry name" value="Peripla_BP_I"/>
</dbReference>
<reference evidence="6 7" key="1">
    <citation type="submission" date="2021-03" db="EMBL/GenBank/DDBJ databases">
        <title>Genomic Encyclopedia of Type Strains, Phase IV (KMG-IV): sequencing the most valuable type-strain genomes for metagenomic binning, comparative biology and taxonomic classification.</title>
        <authorList>
            <person name="Goeker M."/>
        </authorList>
    </citation>
    <scope>NUCLEOTIDE SEQUENCE [LARGE SCALE GENOMIC DNA]</scope>
    <source>
        <strain evidence="6 7">DSM 26048</strain>
    </source>
</reference>
<dbReference type="EMBL" id="JAGGLB010000043">
    <property type="protein sequence ID" value="MBP1996089.1"/>
    <property type="molecule type" value="Genomic_DNA"/>
</dbReference>
<feature type="signal peptide" evidence="4">
    <location>
        <begin position="1"/>
        <end position="18"/>
    </location>
</feature>
<dbReference type="Pfam" id="PF13407">
    <property type="entry name" value="Peripla_BP_4"/>
    <property type="match status" value="1"/>
</dbReference>
<dbReference type="PANTHER" id="PTHR46847">
    <property type="entry name" value="D-ALLOSE-BINDING PERIPLASMIC PROTEIN-RELATED"/>
    <property type="match status" value="1"/>
</dbReference>
<evidence type="ECO:0000256" key="1">
    <source>
        <dbReference type="ARBA" id="ARBA00004196"/>
    </source>
</evidence>
<keyword evidence="3 4" id="KW-0732">Signal</keyword>
<dbReference type="Gene3D" id="3.40.50.2300">
    <property type="match status" value="2"/>
</dbReference>
<dbReference type="CDD" id="cd06301">
    <property type="entry name" value="PBP1_rhizopine_binding-like"/>
    <property type="match status" value="1"/>
</dbReference>
<dbReference type="SUPFAM" id="SSF53822">
    <property type="entry name" value="Periplasmic binding protein-like I"/>
    <property type="match status" value="1"/>
</dbReference>
<comment type="caution">
    <text evidence="6">The sequence shown here is derived from an EMBL/GenBank/DDBJ whole genome shotgun (WGS) entry which is preliminary data.</text>
</comment>
<protein>
    <submittedName>
        <fullName evidence="6">Inositol transport system substrate-binding protein</fullName>
    </submittedName>
</protein>
<evidence type="ECO:0000313" key="7">
    <source>
        <dbReference type="Proteomes" id="UP001519287"/>
    </source>
</evidence>
<dbReference type="PANTHER" id="PTHR46847:SF1">
    <property type="entry name" value="D-ALLOSE-BINDING PERIPLASMIC PROTEIN-RELATED"/>
    <property type="match status" value="1"/>
</dbReference>
<name>A0ABS4JBH6_9BACL</name>
<sequence length="313" mass="33599">MKKLLLILVGCTLIIALAACGSKTETGADGEKQKVIGVTMNNLSTEFTATLAKGIEEAAKAKNVKVIVNDGEGNPNKQIQQVETFIAQKVDAIIIQPLETEASSPAIEKAKKAGIPILNVNSITTAEPDAFVGSRDEESAELAIDYIAKMTGDKGNIVMMHGRPGQSAEIKRTTGAMDQLKKYPDMKLIAEQTAEWDRNKALNLMQNWLQAHKGQISAVFAQNDEMGMGALKAIEDAGLKKDIIVVSVDAISDALQSVKDGKLDATVFQNAKGQGAGAIDTALKIIAKESVEKEVFIPFELVTKENVDQYVTK</sequence>
<proteinExistence type="inferred from homology"/>
<organism evidence="6 7">
    <name type="scientific">Paenibacillus eucommiae</name>
    <dbReference type="NCBI Taxonomy" id="1355755"/>
    <lineage>
        <taxon>Bacteria</taxon>
        <taxon>Bacillati</taxon>
        <taxon>Bacillota</taxon>
        <taxon>Bacilli</taxon>
        <taxon>Bacillales</taxon>
        <taxon>Paenibacillaceae</taxon>
        <taxon>Paenibacillus</taxon>
    </lineage>
</organism>
<accession>A0ABS4JBH6</accession>
<dbReference type="RefSeq" id="WP_209978176.1">
    <property type="nucleotide sequence ID" value="NZ_JAGGLB010000043.1"/>
</dbReference>
<evidence type="ECO:0000256" key="3">
    <source>
        <dbReference type="ARBA" id="ARBA00022729"/>
    </source>
</evidence>
<dbReference type="Proteomes" id="UP001519287">
    <property type="component" value="Unassembled WGS sequence"/>
</dbReference>
<comment type="similarity">
    <text evidence="2">Belongs to the bacterial solute-binding protein 2 family.</text>
</comment>
<keyword evidence="7" id="KW-1185">Reference proteome</keyword>
<evidence type="ECO:0000313" key="6">
    <source>
        <dbReference type="EMBL" id="MBP1996089.1"/>
    </source>
</evidence>
<evidence type="ECO:0000259" key="5">
    <source>
        <dbReference type="Pfam" id="PF13407"/>
    </source>
</evidence>
<feature type="chain" id="PRO_5046699863" evidence="4">
    <location>
        <begin position="19"/>
        <end position="313"/>
    </location>
</feature>
<dbReference type="PROSITE" id="PS51257">
    <property type="entry name" value="PROKAR_LIPOPROTEIN"/>
    <property type="match status" value="1"/>
</dbReference>
<gene>
    <name evidence="6" type="ORF">J2Z66_007733</name>
</gene>